<proteinExistence type="predicted"/>
<dbReference type="RefSeq" id="WP_124150460.1">
    <property type="nucleotide sequence ID" value="NZ_RQIS01000004.1"/>
</dbReference>
<evidence type="ECO:0000256" key="1">
    <source>
        <dbReference type="SAM" id="SignalP"/>
    </source>
</evidence>
<keyword evidence="3" id="KW-1185">Reference proteome</keyword>
<dbReference type="PANTHER" id="PTHR35462">
    <property type="match status" value="1"/>
</dbReference>
<dbReference type="OrthoDB" id="5625403at2"/>
<protein>
    <recommendedName>
        <fullName evidence="4">DUF2279 domain-containing protein</fullName>
    </recommendedName>
</protein>
<evidence type="ECO:0000313" key="3">
    <source>
        <dbReference type="Proteomes" id="UP000272778"/>
    </source>
</evidence>
<dbReference type="EMBL" id="RQIS01000004">
    <property type="protein sequence ID" value="RQH07981.1"/>
    <property type="molecule type" value="Genomic_DNA"/>
</dbReference>
<accession>A0A3N6NA61</accession>
<feature type="signal peptide" evidence="1">
    <location>
        <begin position="1"/>
        <end position="23"/>
    </location>
</feature>
<evidence type="ECO:0000313" key="2">
    <source>
        <dbReference type="EMBL" id="RQH07981.1"/>
    </source>
</evidence>
<evidence type="ECO:0008006" key="4">
    <source>
        <dbReference type="Google" id="ProtNLM"/>
    </source>
</evidence>
<keyword evidence="1" id="KW-0732">Signal</keyword>
<gene>
    <name evidence="2" type="ORF">D1Y85_07715</name>
</gene>
<organism evidence="2 3">
    <name type="scientific">Paraburkholderia dinghuensis</name>
    <dbReference type="NCBI Taxonomy" id="2305225"/>
    <lineage>
        <taxon>Bacteria</taxon>
        <taxon>Pseudomonadati</taxon>
        <taxon>Pseudomonadota</taxon>
        <taxon>Betaproteobacteria</taxon>
        <taxon>Burkholderiales</taxon>
        <taxon>Burkholderiaceae</taxon>
        <taxon>Paraburkholderia</taxon>
    </lineage>
</organism>
<name>A0A3N6NA61_9BURK</name>
<feature type="chain" id="PRO_5018104983" description="DUF2279 domain-containing protein" evidence="1">
    <location>
        <begin position="24"/>
        <end position="140"/>
    </location>
</feature>
<dbReference type="AlphaFoldDB" id="A0A3N6NA61"/>
<comment type="caution">
    <text evidence="2">The sequence shown here is derived from an EMBL/GenBank/DDBJ whole genome shotgun (WGS) entry which is preliminary data.</text>
</comment>
<sequence>MPRLLKQSLGLALALALSSTAHASYDCNTSHGGFRTTTSDSWTGTDKLEHFAVSLPFGAFGGWITRDTDHPVVYGTMIGTVPGLAKEIYDGTCRGNGFSYKDLFADAVGALTDAWAMHWAVAYNRDKRGTMVGLGYHDSF</sequence>
<reference evidence="2 3" key="1">
    <citation type="submission" date="2018-11" db="EMBL/GenBank/DDBJ databases">
        <title>Paraburkholderia sp. DHOA04, isolated from soil.</title>
        <authorList>
            <person name="Gao Z.-H."/>
            <person name="Qiu L.-H."/>
            <person name="Fu J.-C."/>
        </authorList>
    </citation>
    <scope>NUCLEOTIDE SEQUENCE [LARGE SCALE GENOMIC DNA]</scope>
    <source>
        <strain evidence="2 3">DHOA04</strain>
    </source>
</reference>
<dbReference type="PANTHER" id="PTHR35462:SF2">
    <property type="entry name" value="TRANSMEMBRANE PROTEIN"/>
    <property type="match status" value="1"/>
</dbReference>
<dbReference type="Proteomes" id="UP000272778">
    <property type="component" value="Unassembled WGS sequence"/>
</dbReference>